<evidence type="ECO:0000313" key="1">
    <source>
        <dbReference type="EMBL" id="KAI8025867.1"/>
    </source>
</evidence>
<proteinExistence type="predicted"/>
<comment type="caution">
    <text evidence="1">The sequence shown here is derived from an EMBL/GenBank/DDBJ whole genome shotgun (WGS) entry which is preliminary data.</text>
</comment>
<reference evidence="1 2" key="1">
    <citation type="journal article" date="2022" name="Plant J.">
        <title>Chromosome-level genome of Camellia lanceoleosa provides a valuable resource for understanding genome evolution and self-incompatibility.</title>
        <authorList>
            <person name="Gong W."/>
            <person name="Xiao S."/>
            <person name="Wang L."/>
            <person name="Liao Z."/>
            <person name="Chang Y."/>
            <person name="Mo W."/>
            <person name="Hu G."/>
            <person name="Li W."/>
            <person name="Zhao G."/>
            <person name="Zhu H."/>
            <person name="Hu X."/>
            <person name="Ji K."/>
            <person name="Xiang X."/>
            <person name="Song Q."/>
            <person name="Yuan D."/>
            <person name="Jin S."/>
            <person name="Zhang L."/>
        </authorList>
    </citation>
    <scope>NUCLEOTIDE SEQUENCE [LARGE SCALE GENOMIC DNA]</scope>
    <source>
        <strain evidence="1">SQ_2022a</strain>
    </source>
</reference>
<sequence>MRAEGKGGRVVVACKNCRVLDLCVADLVWMVTWNHLCCLCHHQVIYLSSPPISSSTLFGWRCEGHIEMPFHIC</sequence>
<accession>A0ACC0IKF0</accession>
<gene>
    <name evidence="1" type="ORF">LOK49_LG02G02484</name>
</gene>
<dbReference type="EMBL" id="CM045760">
    <property type="protein sequence ID" value="KAI8025867.1"/>
    <property type="molecule type" value="Genomic_DNA"/>
</dbReference>
<dbReference type="Proteomes" id="UP001060215">
    <property type="component" value="Chromosome 3"/>
</dbReference>
<organism evidence="1 2">
    <name type="scientific">Camellia lanceoleosa</name>
    <dbReference type="NCBI Taxonomy" id="1840588"/>
    <lineage>
        <taxon>Eukaryota</taxon>
        <taxon>Viridiplantae</taxon>
        <taxon>Streptophyta</taxon>
        <taxon>Embryophyta</taxon>
        <taxon>Tracheophyta</taxon>
        <taxon>Spermatophyta</taxon>
        <taxon>Magnoliopsida</taxon>
        <taxon>eudicotyledons</taxon>
        <taxon>Gunneridae</taxon>
        <taxon>Pentapetalae</taxon>
        <taxon>asterids</taxon>
        <taxon>Ericales</taxon>
        <taxon>Theaceae</taxon>
        <taxon>Camellia</taxon>
    </lineage>
</organism>
<protein>
    <submittedName>
        <fullName evidence="1">Uncharacterized protein</fullName>
    </submittedName>
</protein>
<keyword evidence="2" id="KW-1185">Reference proteome</keyword>
<name>A0ACC0IKF0_9ERIC</name>
<evidence type="ECO:0000313" key="2">
    <source>
        <dbReference type="Proteomes" id="UP001060215"/>
    </source>
</evidence>